<keyword evidence="6" id="KW-1133">Transmembrane helix</keyword>
<dbReference type="InterPro" id="IPR000436">
    <property type="entry name" value="Sushi_SCR_CCP_dom"/>
</dbReference>
<dbReference type="InterPro" id="IPR013783">
    <property type="entry name" value="Ig-like_fold"/>
</dbReference>
<dbReference type="SMART" id="SM00216">
    <property type="entry name" value="VWD"/>
    <property type="match status" value="1"/>
</dbReference>
<feature type="domain" description="Cadherin" evidence="13">
    <location>
        <begin position="119"/>
        <end position="227"/>
    </location>
</feature>
<dbReference type="InterPro" id="IPR016186">
    <property type="entry name" value="C-type_lectin-like/link_sf"/>
</dbReference>
<dbReference type="Pfam" id="PF03782">
    <property type="entry name" value="AMOP"/>
    <property type="match status" value="1"/>
</dbReference>
<dbReference type="Pfam" id="PF00094">
    <property type="entry name" value="VWD"/>
    <property type="match status" value="1"/>
</dbReference>
<dbReference type="PANTHER" id="PTHR13802:SF59">
    <property type="entry name" value="SUSHI DOMAIN-CONTAINING PROTEIN 2"/>
    <property type="match status" value="1"/>
</dbReference>
<dbReference type="PROSITE" id="PS50856">
    <property type="entry name" value="AMOP"/>
    <property type="match status" value="1"/>
</dbReference>
<evidence type="ECO:0000259" key="12">
    <source>
        <dbReference type="PROSITE" id="PS50041"/>
    </source>
</evidence>
<dbReference type="SUPFAM" id="SSF56436">
    <property type="entry name" value="C-type lectin-like"/>
    <property type="match status" value="1"/>
</dbReference>
<dbReference type="InterPro" id="IPR005533">
    <property type="entry name" value="AMOP_dom"/>
</dbReference>
<dbReference type="PROSITE" id="PS50041">
    <property type="entry name" value="C_TYPE_LECTIN_2"/>
    <property type="match status" value="1"/>
</dbReference>
<feature type="domain" description="AMOP" evidence="14">
    <location>
        <begin position="603"/>
        <end position="762"/>
    </location>
</feature>
<dbReference type="PROSITE" id="PS00232">
    <property type="entry name" value="CADHERIN_1"/>
    <property type="match status" value="1"/>
</dbReference>
<dbReference type="InParanoid" id="C3ZTD0"/>
<dbReference type="Pfam" id="PF01833">
    <property type="entry name" value="TIG"/>
    <property type="match status" value="1"/>
</dbReference>
<dbReference type="Gene3D" id="3.10.100.10">
    <property type="entry name" value="Mannose-Binding Protein A, subunit A"/>
    <property type="match status" value="1"/>
</dbReference>
<keyword evidence="3 11" id="KW-0732">Signal</keyword>
<dbReference type="PANTHER" id="PTHR13802">
    <property type="entry name" value="MUCIN 4-RELATED"/>
    <property type="match status" value="1"/>
</dbReference>
<organism>
    <name type="scientific">Branchiostoma floridae</name>
    <name type="common">Florida lancelet</name>
    <name type="synonym">Amphioxus</name>
    <dbReference type="NCBI Taxonomy" id="7739"/>
    <lineage>
        <taxon>Eukaryota</taxon>
        <taxon>Metazoa</taxon>
        <taxon>Chordata</taxon>
        <taxon>Cephalochordata</taxon>
        <taxon>Leptocardii</taxon>
        <taxon>Amphioxiformes</taxon>
        <taxon>Branchiostomatidae</taxon>
        <taxon>Branchiostoma</taxon>
    </lineage>
</organism>
<feature type="disulfide bond" evidence="10">
    <location>
        <begin position="1016"/>
        <end position="1043"/>
    </location>
</feature>
<dbReference type="InterPro" id="IPR015919">
    <property type="entry name" value="Cadherin-like_sf"/>
</dbReference>
<dbReference type="InterPro" id="IPR051495">
    <property type="entry name" value="Epithelial_Barrier/Signaling"/>
</dbReference>
<protein>
    <recommendedName>
        <fullName evidence="19">Sushi domain-containing protein</fullName>
    </recommendedName>
</protein>
<comment type="subcellular location">
    <subcellularLocation>
        <location evidence="1">Membrane</location>
    </subcellularLocation>
</comment>
<evidence type="ECO:0000256" key="9">
    <source>
        <dbReference type="PROSITE-ProRule" id="PRU00043"/>
    </source>
</evidence>
<dbReference type="GO" id="GO:0007156">
    <property type="term" value="P:homophilic cell adhesion via plasma membrane adhesion molecules"/>
    <property type="evidence" value="ECO:0007669"/>
    <property type="project" value="InterPro"/>
</dbReference>
<dbReference type="Gene3D" id="2.60.40.10">
    <property type="entry name" value="Immunoglobulins"/>
    <property type="match status" value="1"/>
</dbReference>
<dbReference type="Pfam" id="PF00059">
    <property type="entry name" value="Lectin_C"/>
    <property type="match status" value="1"/>
</dbReference>
<dbReference type="eggNOG" id="KOG3594">
    <property type="taxonomic scope" value="Eukaryota"/>
</dbReference>
<dbReference type="SMART" id="SM00032">
    <property type="entry name" value="CCP"/>
    <property type="match status" value="1"/>
</dbReference>
<dbReference type="PRINTS" id="PR00205">
    <property type="entry name" value="CADHERIN"/>
</dbReference>
<evidence type="ECO:0008006" key="19">
    <source>
        <dbReference type="Google" id="ProtNLM"/>
    </source>
</evidence>
<dbReference type="AlphaFoldDB" id="C3ZTD0"/>
<dbReference type="InterPro" id="IPR016187">
    <property type="entry name" value="CTDL_fold"/>
</dbReference>
<evidence type="ECO:0000256" key="1">
    <source>
        <dbReference type="ARBA" id="ARBA00004370"/>
    </source>
</evidence>
<dbReference type="InterPro" id="IPR020894">
    <property type="entry name" value="Cadherin_CS"/>
</dbReference>
<dbReference type="InterPro" id="IPR002909">
    <property type="entry name" value="IPT_dom"/>
</dbReference>
<dbReference type="InterPro" id="IPR002126">
    <property type="entry name" value="Cadherin-like_dom"/>
</dbReference>
<keyword evidence="7" id="KW-0472">Membrane</keyword>
<feature type="domain" description="VWFD" evidence="17">
    <location>
        <begin position="718"/>
        <end position="911"/>
    </location>
</feature>
<dbReference type="CDD" id="cd11304">
    <property type="entry name" value="Cadherin_repeat"/>
    <property type="match status" value="2"/>
</dbReference>
<evidence type="ECO:0000256" key="2">
    <source>
        <dbReference type="ARBA" id="ARBA00022692"/>
    </source>
</evidence>
<dbReference type="PROSITE" id="PS50923">
    <property type="entry name" value="SUSHI"/>
    <property type="match status" value="1"/>
</dbReference>
<comment type="caution">
    <text evidence="10">Lacks conserved residue(s) required for the propagation of feature annotation.</text>
</comment>
<evidence type="ECO:0000256" key="8">
    <source>
        <dbReference type="ARBA" id="ARBA00023157"/>
    </source>
</evidence>
<feature type="domain" description="Sushi" evidence="15">
    <location>
        <begin position="987"/>
        <end position="1045"/>
    </location>
</feature>
<feature type="domain" description="C-type lectin" evidence="12">
    <location>
        <begin position="1072"/>
        <end position="1133"/>
    </location>
</feature>
<dbReference type="InterPro" id="IPR035976">
    <property type="entry name" value="Sushi/SCR/CCP_sf"/>
</dbReference>
<evidence type="ECO:0000313" key="18">
    <source>
        <dbReference type="EMBL" id="EEN44177.1"/>
    </source>
</evidence>
<dbReference type="GO" id="GO:0007160">
    <property type="term" value="P:cell-matrix adhesion"/>
    <property type="evidence" value="ECO:0007669"/>
    <property type="project" value="InterPro"/>
</dbReference>
<dbReference type="eggNOG" id="KOG4291">
    <property type="taxonomic scope" value="Eukaryota"/>
</dbReference>
<dbReference type="InterPro" id="IPR014756">
    <property type="entry name" value="Ig_E-set"/>
</dbReference>
<sequence>MVPPCTFLVCLLLLLHPANSQSHEATFQTEEGQAEGTYIGNIVEASGITGPFYLSPDPSDTQLLQHLSIDEHTGVIRSGLSLDRETRDFYELLAVSTSQGQVVTVKVQVTDINDNAPEFVGSYTPSLTEAAPIGTSVFQLTAQDRDIGVNAEITFSILSTPGTHSDWFNVDPASGLIMTRVIVDREIDPSPRITIDATDHGDHTSGYKCPDDGSITDHEIGENNPNESGIPATACTACADLEVDGRRLIAPYWADVDTEEGGHVMYRETTDSGLLERATVDITAAFPQLPDFRATWVFIATWHDVAYYGTRSHKRNTFQAVLASNGRHSFAIFNYGDITWTTGTASDGNAYTGLGGVPAKVGFNAGDGIRFFCTDTSQTADIVNVETTSNVNIPGRWVFRIDSATIQDGGCHTDGPVTIFPFFGTMLGGTEVSISGPCFADPSVEIWCKFGDKDPVQGWLDNTKAVCISPFLSVPGRIPLQLSADGGNTYEHEDVFTSADPGRLVSVLEITENADETITIEWNPDNVEGNTVNVHLHGYEEATGTWSTAAQLASGISNTGSYTVSTADGWISVSVVKTGALSVTSGGGQTSVLYGAIGTYVAVKALASTLCQSWYNEDMQLPDFLEELSRDFPCPRRLNQALGDTGSFQADPACFAGSPSPTNCYYHPGAHHCVRSIGQTHFGADVYPWIVCCKLSNNCDLYFELRPANDGTGYVFPRPAWTFGDPHFITLDGLSYTFNGAGEFLLLDVNNGEFRLQARMEQLVDDGSAVDATILTSLVMKENASEAVQVQLSEVRTMDILVDGQLKDFQELAVQEFNGFVVTAETATEARVSFNSGIGVAVRAVEDMLSISVTLPLHARGNTAGLLGKWNGDPTDDLTRPDGVVVPSDSSTQDIHYQFGLPWMIKEEDSIFTYAPGVTYSSVTNVGFTPAFELPSVEPELQAEAEEVCGSDNQACLFDVLTTGRLSVANVSISAVQEYTEQVEELLNCGELSPPDVPGTLTISNYSIGSVANFECEYGVLETPWERVCQSNATWSDAPPPVCVLPPGGCYGLHPTFPVDNFAIYDNRCHWNYWIGLKDRHTEKSFMWSDGTAFNDGDYNNWHKRPKHHKLRDCVIIHRVDKEWAVVNCNKKRNPFICEMARFLGMVSCLVSSSLATRFFNADNFKRKVLIICGRREASILMMVLHIICDPVTNCPEGGVTPFTRPLTILLCNQEQKTMSLVQPISA</sequence>
<evidence type="ECO:0000256" key="7">
    <source>
        <dbReference type="ARBA" id="ARBA00023136"/>
    </source>
</evidence>
<dbReference type="EMBL" id="GG666677">
    <property type="protein sequence ID" value="EEN44177.1"/>
    <property type="molecule type" value="Genomic_DNA"/>
</dbReference>
<keyword evidence="10" id="KW-0768">Sushi</keyword>
<evidence type="ECO:0000256" key="3">
    <source>
        <dbReference type="ARBA" id="ARBA00022729"/>
    </source>
</evidence>
<evidence type="ECO:0000259" key="15">
    <source>
        <dbReference type="PROSITE" id="PS50923"/>
    </source>
</evidence>
<dbReference type="GO" id="GO:0005509">
    <property type="term" value="F:calcium ion binding"/>
    <property type="evidence" value="ECO:0007669"/>
    <property type="project" value="UniProtKB-UniRule"/>
</dbReference>
<dbReference type="InterPro" id="IPR001846">
    <property type="entry name" value="VWF_type-D"/>
</dbReference>
<feature type="domain" description="NIDO" evidence="16">
    <location>
        <begin position="251"/>
        <end position="404"/>
    </location>
</feature>
<evidence type="ECO:0000259" key="14">
    <source>
        <dbReference type="PROSITE" id="PS50856"/>
    </source>
</evidence>
<dbReference type="InterPro" id="IPR003886">
    <property type="entry name" value="NIDO_dom"/>
</dbReference>
<dbReference type="Pfam" id="PF00028">
    <property type="entry name" value="Cadherin"/>
    <property type="match status" value="1"/>
</dbReference>
<dbReference type="PROSITE" id="PS50268">
    <property type="entry name" value="CADHERIN_2"/>
    <property type="match status" value="2"/>
</dbReference>
<dbReference type="GO" id="GO:0005886">
    <property type="term" value="C:plasma membrane"/>
    <property type="evidence" value="ECO:0007669"/>
    <property type="project" value="InterPro"/>
</dbReference>
<evidence type="ECO:0000259" key="17">
    <source>
        <dbReference type="PROSITE" id="PS51233"/>
    </source>
</evidence>
<evidence type="ECO:0000256" key="5">
    <source>
        <dbReference type="ARBA" id="ARBA00022837"/>
    </source>
</evidence>
<dbReference type="CDD" id="cd00033">
    <property type="entry name" value="CCP"/>
    <property type="match status" value="1"/>
</dbReference>
<feature type="domain" description="Cadherin" evidence="13">
    <location>
        <begin position="52"/>
        <end position="119"/>
    </location>
</feature>
<dbReference type="PROSITE" id="PS51220">
    <property type="entry name" value="NIDO"/>
    <property type="match status" value="1"/>
</dbReference>
<dbReference type="Gene3D" id="2.10.70.10">
    <property type="entry name" value="Complement Module, domain 1"/>
    <property type="match status" value="1"/>
</dbReference>
<dbReference type="SMART" id="SM00539">
    <property type="entry name" value="NIDO"/>
    <property type="match status" value="1"/>
</dbReference>
<dbReference type="Pfam" id="PF06119">
    <property type="entry name" value="NIDO"/>
    <property type="match status" value="1"/>
</dbReference>
<evidence type="ECO:0000256" key="10">
    <source>
        <dbReference type="PROSITE-ProRule" id="PRU00302"/>
    </source>
</evidence>
<dbReference type="InterPro" id="IPR056619">
    <property type="entry name" value="C8-3_MUC4"/>
</dbReference>
<keyword evidence="2" id="KW-0812">Transmembrane</keyword>
<reference evidence="18" key="1">
    <citation type="journal article" date="2008" name="Nature">
        <title>The amphioxus genome and the evolution of the chordate karyotype.</title>
        <authorList>
            <consortium name="US DOE Joint Genome Institute (JGI-PGF)"/>
            <person name="Putnam N.H."/>
            <person name="Butts T."/>
            <person name="Ferrier D.E.K."/>
            <person name="Furlong R.F."/>
            <person name="Hellsten U."/>
            <person name="Kawashima T."/>
            <person name="Robinson-Rechavi M."/>
            <person name="Shoguchi E."/>
            <person name="Terry A."/>
            <person name="Yu J.-K."/>
            <person name="Benito-Gutierrez E.L."/>
            <person name="Dubchak I."/>
            <person name="Garcia-Fernandez J."/>
            <person name="Gibson-Brown J.J."/>
            <person name="Grigoriev I.V."/>
            <person name="Horton A.C."/>
            <person name="de Jong P.J."/>
            <person name="Jurka J."/>
            <person name="Kapitonov V.V."/>
            <person name="Kohara Y."/>
            <person name="Kuroki Y."/>
            <person name="Lindquist E."/>
            <person name="Lucas S."/>
            <person name="Osoegawa K."/>
            <person name="Pennacchio L.A."/>
            <person name="Salamov A.A."/>
            <person name="Satou Y."/>
            <person name="Sauka-Spengler T."/>
            <person name="Schmutz J."/>
            <person name="Shin-I T."/>
            <person name="Toyoda A."/>
            <person name="Bronner-Fraser M."/>
            <person name="Fujiyama A."/>
            <person name="Holland L.Z."/>
            <person name="Holland P.W.H."/>
            <person name="Satoh N."/>
            <person name="Rokhsar D.S."/>
        </authorList>
    </citation>
    <scope>NUCLEOTIDE SEQUENCE [LARGE SCALE GENOMIC DNA]</scope>
    <source>
        <strain evidence="18">S238N-H82</strain>
        <tissue evidence="18">Testes</tissue>
    </source>
</reference>
<feature type="chain" id="PRO_5002936834" description="Sushi domain-containing protein" evidence="11">
    <location>
        <begin position="21"/>
        <end position="1227"/>
    </location>
</feature>
<dbReference type="CDD" id="cd00037">
    <property type="entry name" value="CLECT"/>
    <property type="match status" value="1"/>
</dbReference>
<evidence type="ECO:0000259" key="16">
    <source>
        <dbReference type="PROSITE" id="PS51220"/>
    </source>
</evidence>
<gene>
    <name evidence="18" type="ORF">BRAFLDRAFT_68804</name>
</gene>
<dbReference type="SUPFAM" id="SSF81296">
    <property type="entry name" value="E set domains"/>
    <property type="match status" value="1"/>
</dbReference>
<dbReference type="SMART" id="SM00112">
    <property type="entry name" value="CA"/>
    <property type="match status" value="2"/>
</dbReference>
<keyword evidence="8 10" id="KW-1015">Disulfide bond</keyword>
<keyword evidence="4" id="KW-0677">Repeat</keyword>
<dbReference type="SMART" id="SM00723">
    <property type="entry name" value="AMOP"/>
    <property type="match status" value="1"/>
</dbReference>
<name>C3ZTD0_BRAFL</name>
<evidence type="ECO:0000256" key="11">
    <source>
        <dbReference type="SAM" id="SignalP"/>
    </source>
</evidence>
<dbReference type="PROSITE" id="PS51233">
    <property type="entry name" value="VWFD"/>
    <property type="match status" value="1"/>
</dbReference>
<evidence type="ECO:0000256" key="6">
    <source>
        <dbReference type="ARBA" id="ARBA00022989"/>
    </source>
</evidence>
<dbReference type="SUPFAM" id="SSF49313">
    <property type="entry name" value="Cadherin-like"/>
    <property type="match status" value="2"/>
</dbReference>
<keyword evidence="5 9" id="KW-0106">Calcium</keyword>
<evidence type="ECO:0000256" key="4">
    <source>
        <dbReference type="ARBA" id="ARBA00022737"/>
    </source>
</evidence>
<dbReference type="Pfam" id="PF23263">
    <property type="entry name" value="C8-3_MUC4"/>
    <property type="match status" value="1"/>
</dbReference>
<evidence type="ECO:0000259" key="13">
    <source>
        <dbReference type="PROSITE" id="PS50268"/>
    </source>
</evidence>
<dbReference type="SUPFAM" id="SSF57535">
    <property type="entry name" value="Complement control module/SCR domain"/>
    <property type="match status" value="1"/>
</dbReference>
<feature type="signal peptide" evidence="11">
    <location>
        <begin position="1"/>
        <end position="20"/>
    </location>
</feature>
<dbReference type="InterPro" id="IPR001304">
    <property type="entry name" value="C-type_lectin-like"/>
</dbReference>
<dbReference type="Gene3D" id="2.60.40.60">
    <property type="entry name" value="Cadherins"/>
    <property type="match status" value="2"/>
</dbReference>
<dbReference type="SMART" id="SM00034">
    <property type="entry name" value="CLECT"/>
    <property type="match status" value="1"/>
</dbReference>
<proteinExistence type="predicted"/>
<accession>C3ZTD0</accession>